<feature type="compositionally biased region" description="Low complexity" evidence="1">
    <location>
        <begin position="129"/>
        <end position="142"/>
    </location>
</feature>
<feature type="compositionally biased region" description="Polar residues" evidence="1">
    <location>
        <begin position="284"/>
        <end position="297"/>
    </location>
</feature>
<feature type="region of interest" description="Disordered" evidence="1">
    <location>
        <begin position="217"/>
        <end position="237"/>
    </location>
</feature>
<accession>A0A2V1D105</accession>
<evidence type="ECO:0000313" key="2">
    <source>
        <dbReference type="EMBL" id="PVH91163.1"/>
    </source>
</evidence>
<feature type="compositionally biased region" description="Polar residues" evidence="1">
    <location>
        <begin position="486"/>
        <end position="496"/>
    </location>
</feature>
<proteinExistence type="predicted"/>
<name>A0A2V1D105_9PLEO</name>
<feature type="region of interest" description="Disordered" evidence="1">
    <location>
        <begin position="415"/>
        <end position="496"/>
    </location>
</feature>
<dbReference type="Proteomes" id="UP000244855">
    <property type="component" value="Unassembled WGS sequence"/>
</dbReference>
<feature type="region of interest" description="Disordered" evidence="1">
    <location>
        <begin position="267"/>
        <end position="356"/>
    </location>
</feature>
<organism evidence="2 3">
    <name type="scientific">Periconia macrospinosa</name>
    <dbReference type="NCBI Taxonomy" id="97972"/>
    <lineage>
        <taxon>Eukaryota</taxon>
        <taxon>Fungi</taxon>
        <taxon>Dikarya</taxon>
        <taxon>Ascomycota</taxon>
        <taxon>Pezizomycotina</taxon>
        <taxon>Dothideomycetes</taxon>
        <taxon>Pleosporomycetidae</taxon>
        <taxon>Pleosporales</taxon>
        <taxon>Massarineae</taxon>
        <taxon>Periconiaceae</taxon>
        <taxon>Periconia</taxon>
    </lineage>
</organism>
<keyword evidence="3" id="KW-1185">Reference proteome</keyword>
<feature type="compositionally biased region" description="Basic and acidic residues" evidence="1">
    <location>
        <begin position="66"/>
        <end position="104"/>
    </location>
</feature>
<feature type="compositionally biased region" description="Polar residues" evidence="1">
    <location>
        <begin position="1"/>
        <end position="10"/>
    </location>
</feature>
<gene>
    <name evidence="2" type="ORF">DM02DRAFT_367430</name>
</gene>
<feature type="region of interest" description="Disordered" evidence="1">
    <location>
        <begin position="1"/>
        <end position="194"/>
    </location>
</feature>
<reference evidence="2 3" key="1">
    <citation type="journal article" date="2018" name="Sci. Rep.">
        <title>Comparative genomics provides insights into the lifestyle and reveals functional heterogeneity of dark septate endophytic fungi.</title>
        <authorList>
            <person name="Knapp D.G."/>
            <person name="Nemeth J.B."/>
            <person name="Barry K."/>
            <person name="Hainaut M."/>
            <person name="Henrissat B."/>
            <person name="Johnson J."/>
            <person name="Kuo A."/>
            <person name="Lim J.H.P."/>
            <person name="Lipzen A."/>
            <person name="Nolan M."/>
            <person name="Ohm R.A."/>
            <person name="Tamas L."/>
            <person name="Grigoriev I.V."/>
            <person name="Spatafora J.W."/>
            <person name="Nagy L.G."/>
            <person name="Kovacs G.M."/>
        </authorList>
    </citation>
    <scope>NUCLEOTIDE SEQUENCE [LARGE SCALE GENOMIC DNA]</scope>
    <source>
        <strain evidence="2 3">DSE2036</strain>
    </source>
</reference>
<sequence length="496" mass="54310">MYTTFSSKPQQAAVHTHTNTAPRLPPDYNRHSAKVPSGNSWAGSHRSDRDVTLKSRNRIQVVDLTGDEKSYEPRAGYDHHARDGNNNDIKDLPSLEQSLRKGKWETALSPKQKTGERIHNSNPTERSGPKSPNNKNNYPSHSQKGQFHRTPDPTTQGAREGPIRANGSAAISHGHPNNSRRQTRESHTESAPTVEILAGTNGKLVQKTMKLNPLPATTERVHDGSLDDDSADIDSNRLGKNQDKRMIQDGDDGNRPIVDGEVRHAIQTNGGPGTCDHLGRVVNSGENPSSKPTSDVHNQTKRGDIGNGHEGNDIRTVDRDGTTNIEPARSPRDRACTHSSPHDKTANETQNDDGNVCRIVRSPSERICNIPSGPTKLINKEWVNGEAEKLTSSHNNPLHSHAEERVTDKALKENTFSDVCAGSPTEVASDEGADDEFEKRQDDELQQKPPAFEKASDTDHPRIPVSLPGSPLEENGTVGTRKRLAQTASQSKPKTL</sequence>
<protein>
    <submittedName>
        <fullName evidence="2">Uncharacterized protein</fullName>
    </submittedName>
</protein>
<dbReference type="EMBL" id="KZ805939">
    <property type="protein sequence ID" value="PVH91163.1"/>
    <property type="molecule type" value="Genomic_DNA"/>
</dbReference>
<evidence type="ECO:0000313" key="3">
    <source>
        <dbReference type="Proteomes" id="UP000244855"/>
    </source>
</evidence>
<evidence type="ECO:0000256" key="1">
    <source>
        <dbReference type="SAM" id="MobiDB-lite"/>
    </source>
</evidence>
<dbReference type="OrthoDB" id="10469183at2759"/>
<feature type="compositionally biased region" description="Basic and acidic residues" evidence="1">
    <location>
        <begin position="310"/>
        <end position="321"/>
    </location>
</feature>
<dbReference type="AlphaFoldDB" id="A0A2V1D105"/>
<feature type="compositionally biased region" description="Basic and acidic residues" evidence="1">
    <location>
        <begin position="437"/>
        <end position="446"/>
    </location>
</feature>
<feature type="compositionally biased region" description="Basic and acidic residues" evidence="1">
    <location>
        <begin position="329"/>
        <end position="346"/>
    </location>
</feature>